<feature type="region of interest" description="Disordered" evidence="1">
    <location>
        <begin position="53"/>
        <end position="114"/>
    </location>
</feature>
<accession>A0A6A5WQI5</accession>
<feature type="compositionally biased region" description="Acidic residues" evidence="1">
    <location>
        <begin position="103"/>
        <end position="114"/>
    </location>
</feature>
<reference evidence="2" key="1">
    <citation type="journal article" date="2020" name="Stud. Mycol.">
        <title>101 Dothideomycetes genomes: a test case for predicting lifestyles and emergence of pathogens.</title>
        <authorList>
            <person name="Haridas S."/>
            <person name="Albert R."/>
            <person name="Binder M."/>
            <person name="Bloem J."/>
            <person name="Labutti K."/>
            <person name="Salamov A."/>
            <person name="Andreopoulos B."/>
            <person name="Baker S."/>
            <person name="Barry K."/>
            <person name="Bills G."/>
            <person name="Bluhm B."/>
            <person name="Cannon C."/>
            <person name="Castanera R."/>
            <person name="Culley D."/>
            <person name="Daum C."/>
            <person name="Ezra D."/>
            <person name="Gonzalez J."/>
            <person name="Henrissat B."/>
            <person name="Kuo A."/>
            <person name="Liang C."/>
            <person name="Lipzen A."/>
            <person name="Lutzoni F."/>
            <person name="Magnuson J."/>
            <person name="Mondo S."/>
            <person name="Nolan M."/>
            <person name="Ohm R."/>
            <person name="Pangilinan J."/>
            <person name="Park H.-J."/>
            <person name="Ramirez L."/>
            <person name="Alfaro M."/>
            <person name="Sun H."/>
            <person name="Tritt A."/>
            <person name="Yoshinaga Y."/>
            <person name="Zwiers L.-H."/>
            <person name="Turgeon B."/>
            <person name="Goodwin S."/>
            <person name="Spatafora J."/>
            <person name="Crous P."/>
            <person name="Grigoriev I."/>
        </authorList>
    </citation>
    <scope>NUCLEOTIDE SEQUENCE</scope>
    <source>
        <strain evidence="2">CBS 123094</strain>
    </source>
</reference>
<dbReference type="EMBL" id="ML977573">
    <property type="protein sequence ID" value="KAF2003328.1"/>
    <property type="molecule type" value="Genomic_DNA"/>
</dbReference>
<evidence type="ECO:0000256" key="1">
    <source>
        <dbReference type="SAM" id="MobiDB-lite"/>
    </source>
</evidence>
<evidence type="ECO:0000313" key="3">
    <source>
        <dbReference type="Proteomes" id="UP000799779"/>
    </source>
</evidence>
<dbReference type="Proteomes" id="UP000799779">
    <property type="component" value="Unassembled WGS sequence"/>
</dbReference>
<sequence>MRGSRSCKPGHGQTPPLSRDTGGPEKLATIIGNRVDGRCERAAIWRYHDGACGQRQGREASAPPSDTDDLSMTLDSEADNRELDEDSGKFSNAAEGMERNESDDTAESEDEVEVDHDDKVFDDEYGLHAYGLLVYPAPGDPGKYVRALNVASKTKREVVTLESALSLARTLSLAASPADAPRFLR</sequence>
<feature type="region of interest" description="Disordered" evidence="1">
    <location>
        <begin position="1"/>
        <end position="27"/>
    </location>
</feature>
<evidence type="ECO:0000313" key="2">
    <source>
        <dbReference type="EMBL" id="KAF2003328.1"/>
    </source>
</evidence>
<gene>
    <name evidence="2" type="ORF">P154DRAFT_532431</name>
</gene>
<keyword evidence="3" id="KW-1185">Reference proteome</keyword>
<dbReference type="AlphaFoldDB" id="A0A6A5WQI5"/>
<proteinExistence type="predicted"/>
<protein>
    <submittedName>
        <fullName evidence="2">Uncharacterized protein</fullName>
    </submittedName>
</protein>
<name>A0A6A5WQI5_9PLEO</name>
<organism evidence="2 3">
    <name type="scientific">Amniculicola lignicola CBS 123094</name>
    <dbReference type="NCBI Taxonomy" id="1392246"/>
    <lineage>
        <taxon>Eukaryota</taxon>
        <taxon>Fungi</taxon>
        <taxon>Dikarya</taxon>
        <taxon>Ascomycota</taxon>
        <taxon>Pezizomycotina</taxon>
        <taxon>Dothideomycetes</taxon>
        <taxon>Pleosporomycetidae</taxon>
        <taxon>Pleosporales</taxon>
        <taxon>Amniculicolaceae</taxon>
        <taxon>Amniculicola</taxon>
    </lineage>
</organism>